<dbReference type="KEGG" id="slr:L21SP2_3255"/>
<evidence type="ECO:0000256" key="1">
    <source>
        <dbReference type="SAM" id="MobiDB-lite"/>
    </source>
</evidence>
<protein>
    <submittedName>
        <fullName evidence="2">Uncharacterized protein</fullName>
    </submittedName>
</protein>
<name>V5WLW3_9SPIO</name>
<reference evidence="2 3" key="1">
    <citation type="journal article" date="2015" name="Stand. Genomic Sci.">
        <title>Complete genome sequence and description of Salinispira pacifica gen. nov., sp. nov., a novel spirochaete isolated form a hypersaline microbial mat.</title>
        <authorList>
            <person name="Ben Hania W."/>
            <person name="Joseph M."/>
            <person name="Schumann P."/>
            <person name="Bunk B."/>
            <person name="Fiebig A."/>
            <person name="Sproer C."/>
            <person name="Klenk H.P."/>
            <person name="Fardeau M.L."/>
            <person name="Spring S."/>
        </authorList>
    </citation>
    <scope>NUCLEOTIDE SEQUENCE [LARGE SCALE GENOMIC DNA]</scope>
    <source>
        <strain evidence="2 3">L21-RPul-D2</strain>
    </source>
</reference>
<accession>V5WLW3</accession>
<sequence>MPEKPEQGPDSMSPNPPSDGCVGLEFLQSFPAHGISLS</sequence>
<dbReference type="STRING" id="1307761.L21SP2_3255"/>
<evidence type="ECO:0000313" key="3">
    <source>
        <dbReference type="Proteomes" id="UP000018680"/>
    </source>
</evidence>
<dbReference type="EMBL" id="CP006939">
    <property type="protein sequence ID" value="AHC16595.1"/>
    <property type="molecule type" value="Genomic_DNA"/>
</dbReference>
<dbReference type="AlphaFoldDB" id="V5WLW3"/>
<proteinExistence type="predicted"/>
<organism evidence="2 3">
    <name type="scientific">Salinispira pacifica</name>
    <dbReference type="NCBI Taxonomy" id="1307761"/>
    <lineage>
        <taxon>Bacteria</taxon>
        <taxon>Pseudomonadati</taxon>
        <taxon>Spirochaetota</taxon>
        <taxon>Spirochaetia</taxon>
        <taxon>Spirochaetales</taxon>
        <taxon>Spirochaetaceae</taxon>
        <taxon>Salinispira</taxon>
    </lineage>
</organism>
<keyword evidence="3" id="KW-1185">Reference proteome</keyword>
<gene>
    <name evidence="2" type="ORF">L21SP2_3255</name>
</gene>
<evidence type="ECO:0000313" key="2">
    <source>
        <dbReference type="EMBL" id="AHC16595.1"/>
    </source>
</evidence>
<dbReference type="Proteomes" id="UP000018680">
    <property type="component" value="Chromosome"/>
</dbReference>
<dbReference type="HOGENOM" id="CLU_3332816_0_0_12"/>
<feature type="region of interest" description="Disordered" evidence="1">
    <location>
        <begin position="1"/>
        <end position="24"/>
    </location>
</feature>